<comment type="domain">
    <text evidence="7">Has four distinct domains: an N-terminal nucleotidyltransferase (NT) domain responsible for UTase activity, a central HD domain that encodes UR activity, and two C-terminal ACT domains that seem to have a role in glutamine sensing.</text>
</comment>
<name>A0A255YPT3_9SPHN</name>
<comment type="cofactor">
    <cofactor evidence="7">
        <name>Mg(2+)</name>
        <dbReference type="ChEBI" id="CHEBI:18420"/>
    </cofactor>
</comment>
<dbReference type="InterPro" id="IPR002912">
    <property type="entry name" value="ACT_dom"/>
</dbReference>
<dbReference type="GO" id="GO:0008773">
    <property type="term" value="F:[protein-PII] uridylyltransferase activity"/>
    <property type="evidence" value="ECO:0007669"/>
    <property type="project" value="UniProtKB-UniRule"/>
</dbReference>
<evidence type="ECO:0000256" key="4">
    <source>
        <dbReference type="ARBA" id="ARBA00022801"/>
    </source>
</evidence>
<dbReference type="GO" id="GO:0006808">
    <property type="term" value="P:regulation of nitrogen utilization"/>
    <property type="evidence" value="ECO:0007669"/>
    <property type="project" value="UniProtKB-UniRule"/>
</dbReference>
<accession>A0A255YPT3</accession>
<dbReference type="PANTHER" id="PTHR47320">
    <property type="entry name" value="BIFUNCTIONAL URIDYLYLTRANSFERASE/URIDYLYL-REMOVING ENZYME"/>
    <property type="match status" value="1"/>
</dbReference>
<dbReference type="SUPFAM" id="SSF55021">
    <property type="entry name" value="ACT-like"/>
    <property type="match status" value="2"/>
</dbReference>
<dbReference type="PROSITE" id="PS51671">
    <property type="entry name" value="ACT"/>
    <property type="match status" value="2"/>
</dbReference>
<keyword evidence="2 7" id="KW-0548">Nucleotidyltransferase</keyword>
<dbReference type="AlphaFoldDB" id="A0A255YPT3"/>
<evidence type="ECO:0000313" key="11">
    <source>
        <dbReference type="Proteomes" id="UP000216991"/>
    </source>
</evidence>
<dbReference type="CDD" id="cd04899">
    <property type="entry name" value="ACT_ACR-UUR-like_2"/>
    <property type="match status" value="1"/>
</dbReference>
<dbReference type="GO" id="GO:0008081">
    <property type="term" value="F:phosphoric diester hydrolase activity"/>
    <property type="evidence" value="ECO:0007669"/>
    <property type="project" value="UniProtKB-UniRule"/>
</dbReference>
<dbReference type="EMBL" id="NOXT01000089">
    <property type="protein sequence ID" value="OYQ31218.1"/>
    <property type="molecule type" value="Genomic_DNA"/>
</dbReference>
<comment type="catalytic activity">
    <reaction evidence="7">
        <text>[protein-PII]-uridylyl-L-tyrosine + H2O = [protein-PII]-L-tyrosine + UMP + H(+)</text>
        <dbReference type="Rhea" id="RHEA:48600"/>
        <dbReference type="Rhea" id="RHEA-COMP:12147"/>
        <dbReference type="Rhea" id="RHEA-COMP:12148"/>
        <dbReference type="ChEBI" id="CHEBI:15377"/>
        <dbReference type="ChEBI" id="CHEBI:15378"/>
        <dbReference type="ChEBI" id="CHEBI:46858"/>
        <dbReference type="ChEBI" id="CHEBI:57865"/>
        <dbReference type="ChEBI" id="CHEBI:90602"/>
    </reaction>
</comment>
<dbReference type="OrthoDB" id="9758038at2"/>
<feature type="domain" description="HD" evidence="9">
    <location>
        <begin position="488"/>
        <end position="610"/>
    </location>
</feature>
<comment type="similarity">
    <text evidence="7">Belongs to the GlnD family.</text>
</comment>
<dbReference type="Gene3D" id="3.30.460.10">
    <property type="entry name" value="Beta Polymerase, domain 2"/>
    <property type="match status" value="1"/>
</dbReference>
<keyword evidence="6 7" id="KW-0511">Multifunctional enzyme</keyword>
<dbReference type="CDD" id="cd05401">
    <property type="entry name" value="NT_GlnE_GlnD_like"/>
    <property type="match status" value="1"/>
</dbReference>
<evidence type="ECO:0000256" key="3">
    <source>
        <dbReference type="ARBA" id="ARBA00022737"/>
    </source>
</evidence>
<dbReference type="InterPro" id="IPR010043">
    <property type="entry name" value="UTase/UR"/>
</dbReference>
<evidence type="ECO:0000256" key="6">
    <source>
        <dbReference type="ARBA" id="ARBA00023268"/>
    </source>
</evidence>
<keyword evidence="5 7" id="KW-0460">Magnesium</keyword>
<dbReference type="Proteomes" id="UP000216991">
    <property type="component" value="Unassembled WGS sequence"/>
</dbReference>
<dbReference type="InterPro" id="IPR006674">
    <property type="entry name" value="HD_domain"/>
</dbReference>
<comment type="catalytic activity">
    <reaction evidence="7">
        <text>[protein-PII]-L-tyrosine + UTP = [protein-PII]-uridylyl-L-tyrosine + diphosphate</text>
        <dbReference type="Rhea" id="RHEA:13673"/>
        <dbReference type="Rhea" id="RHEA-COMP:12147"/>
        <dbReference type="Rhea" id="RHEA-COMP:12148"/>
        <dbReference type="ChEBI" id="CHEBI:33019"/>
        <dbReference type="ChEBI" id="CHEBI:46398"/>
        <dbReference type="ChEBI" id="CHEBI:46858"/>
        <dbReference type="ChEBI" id="CHEBI:90602"/>
        <dbReference type="EC" id="2.7.7.59"/>
    </reaction>
</comment>
<dbReference type="NCBIfam" id="TIGR01693">
    <property type="entry name" value="UTase_glnD"/>
    <property type="match status" value="1"/>
</dbReference>
<dbReference type="SUPFAM" id="SSF81593">
    <property type="entry name" value="Nucleotidyltransferase substrate binding subunit/domain"/>
    <property type="match status" value="1"/>
</dbReference>
<dbReference type="CDD" id="cd00077">
    <property type="entry name" value="HDc"/>
    <property type="match status" value="1"/>
</dbReference>
<keyword evidence="11" id="KW-1185">Reference proteome</keyword>
<dbReference type="EC" id="3.1.4.-" evidence="7"/>
<dbReference type="InterPro" id="IPR045865">
    <property type="entry name" value="ACT-like_dom_sf"/>
</dbReference>
<comment type="caution">
    <text evidence="7">Lacks conserved residue(s) required for the propagation of feature annotation.</text>
</comment>
<feature type="domain" description="ACT" evidence="8">
    <location>
        <begin position="836"/>
        <end position="915"/>
    </location>
</feature>
<dbReference type="Gene3D" id="1.10.3090.10">
    <property type="entry name" value="cca-adding enzyme, domain 2"/>
    <property type="match status" value="1"/>
</dbReference>
<dbReference type="RefSeq" id="WP_094473027.1">
    <property type="nucleotide sequence ID" value="NZ_NOXT01000089.1"/>
</dbReference>
<dbReference type="Pfam" id="PF08335">
    <property type="entry name" value="GlnD_UR_UTase"/>
    <property type="match status" value="1"/>
</dbReference>
<evidence type="ECO:0000256" key="5">
    <source>
        <dbReference type="ARBA" id="ARBA00022842"/>
    </source>
</evidence>
<dbReference type="PROSITE" id="PS51831">
    <property type="entry name" value="HD"/>
    <property type="match status" value="1"/>
</dbReference>
<dbReference type="HAMAP" id="MF_00277">
    <property type="entry name" value="PII_uridylyl_transf"/>
    <property type="match status" value="1"/>
</dbReference>
<dbReference type="NCBIfam" id="NF003467">
    <property type="entry name" value="PRK05092.1"/>
    <property type="match status" value="1"/>
</dbReference>
<dbReference type="InterPro" id="IPR003607">
    <property type="entry name" value="HD/PDEase_dom"/>
</dbReference>
<keyword evidence="3" id="KW-0677">Repeat</keyword>
<keyword evidence="1 7" id="KW-0808">Transferase</keyword>
<reference evidence="10 11" key="1">
    <citation type="submission" date="2017-07" db="EMBL/GenBank/DDBJ databases">
        <title>Sandarakinorhabdus cyanobacteriorum sp. nov., a novel bacterium isolated from cyanobacterial aggregates in a eutrophic lake.</title>
        <authorList>
            <person name="Cai H."/>
        </authorList>
    </citation>
    <scope>NUCLEOTIDE SEQUENCE [LARGE SCALE GENOMIC DNA]</scope>
    <source>
        <strain evidence="10 11">TH057</strain>
    </source>
</reference>
<dbReference type="CDD" id="cd04900">
    <property type="entry name" value="ACT_UUR-like_1"/>
    <property type="match status" value="1"/>
</dbReference>
<dbReference type="EC" id="2.7.7.59" evidence="7"/>
<gene>
    <name evidence="7" type="primary">glnD</name>
    <name evidence="10" type="ORF">CHU93_04870</name>
</gene>
<evidence type="ECO:0000256" key="7">
    <source>
        <dbReference type="HAMAP-Rule" id="MF_00277"/>
    </source>
</evidence>
<evidence type="ECO:0000259" key="9">
    <source>
        <dbReference type="PROSITE" id="PS51831"/>
    </source>
</evidence>
<dbReference type="PANTHER" id="PTHR47320:SF1">
    <property type="entry name" value="BIFUNCTIONAL URIDYLYLTRANSFERASE_URIDYLYL-REMOVING ENZYME"/>
    <property type="match status" value="1"/>
</dbReference>
<sequence>MNPHDSISNRRAIIDRRQLADELAAGMARLDALPARRQYLADTLRGALVAGRAEIAQRLERQPGRGLEHAAAQSFLVDQILRLACDTVVERFYPLANPTQSERLALAAVGGYGRGQMAPFSDVDIVFLTPWKQTPWGEQVIETLLYLLWDLGLKLGHATRSLDDMVRMSKADMTICTAFLEARFVWGDQALYAEAANRFRREVVQGTTRAFVAEKLAEREARHQRMGDSRYVVEPNLKEGKGGLRDLHALFWIGKYLHQVDSVADLVDKGLLTADELRQFRRAESFLWSVRIMLHHITGRAEERLTFDVQRELAIRLRYANRENMSAVERFMRHYFLMAKSVGDLTGLFLAHLDESTARLAWLPTLTRRPSRLKGFTLRRGQIGVPSDEFFREDPVRLIEMFALADSEGLTIHPLAMRAAARDAALIDDRIRRDKTANALFLSVLTSPRDPETVLRWMNEAGVFGRFVPDFGRVVAQMQYDMYHHYTVDEHTIRAIGLVARIERGELKGDHSLSSAIIHQLIDRRVLHVAVLLHDIAKGRGGDHSQLGAEVARRLCPRFGLSPAETETVAWLVEYHLLMSRTAFKRDLSDFKTILDFAAAVASPERLRLLLILTVVDIRAVGPGVWNGWKAQLLRELYEAAEEVLRLGHKQTGRAERIAAKQAALKAALAWPEPRFAAYARRFADSYWIAEAHEVLVANAALVASAADAPLAIACTPDAASGTTLVAIYATDHPGLFYRIAGAISLAGGNIFDARIHTTRDGMALDNFVVLDPLGQPFAEPSQLARLKRNIEDVLTGRVRLAGKLAARPLARRKAELFRVEPRVLIDNKASNRYTVIEVNASDRPALLYALTNGLFQQKLTIHSAHVATYGEKATDTFYVTDLTGAKIDNPTRLNTIEKRLLAIAATASPKVETLAEAAE</sequence>
<proteinExistence type="inferred from homology"/>
<comment type="activity regulation">
    <text evidence="7">Uridylyltransferase (UTase) activity is inhibited by glutamine, while glutamine activates uridylyl-removing (UR) activity.</text>
</comment>
<dbReference type="Pfam" id="PF01966">
    <property type="entry name" value="HD"/>
    <property type="match status" value="1"/>
</dbReference>
<dbReference type="SUPFAM" id="SSF81891">
    <property type="entry name" value="Poly A polymerase C-terminal region-like"/>
    <property type="match status" value="1"/>
</dbReference>
<keyword evidence="4 7" id="KW-0378">Hydrolase</keyword>
<protein>
    <recommendedName>
        <fullName evidence="7">Bifunctional uridylyltransferase/uridylyl-removing enzyme</fullName>
        <shortName evidence="7">UTase/UR</shortName>
    </recommendedName>
    <alternativeName>
        <fullName evidence="7">Bifunctional [protein-PII] modification enzyme</fullName>
    </alternativeName>
    <alternativeName>
        <fullName evidence="7">Bifunctional nitrogen sensor protein</fullName>
    </alternativeName>
    <domain>
        <recommendedName>
            <fullName evidence="7">[Protein-PII] uridylyltransferase</fullName>
            <shortName evidence="7">PII uridylyltransferase</shortName>
            <shortName evidence="7">UTase</shortName>
            <ecNumber evidence="7">2.7.7.59</ecNumber>
        </recommendedName>
    </domain>
    <domain>
        <recommendedName>
            <fullName evidence="7">[Protein-PII]-UMP uridylyl-removing enzyme</fullName>
            <shortName evidence="7">UR</shortName>
            <ecNumber evidence="7">3.1.4.-</ecNumber>
        </recommendedName>
    </domain>
</protein>
<evidence type="ECO:0000313" key="10">
    <source>
        <dbReference type="EMBL" id="OYQ31218.1"/>
    </source>
</evidence>
<evidence type="ECO:0000256" key="2">
    <source>
        <dbReference type="ARBA" id="ARBA00022695"/>
    </source>
</evidence>
<dbReference type="PIRSF" id="PIRSF006288">
    <property type="entry name" value="PII_uridyltransf"/>
    <property type="match status" value="1"/>
</dbReference>
<dbReference type="InterPro" id="IPR013546">
    <property type="entry name" value="PII_UdlTrfase/GS_AdlTrfase"/>
</dbReference>
<comment type="function">
    <text evidence="7">Modifies, by uridylylation and deuridylylation, the PII regulatory proteins (GlnB and homologs), in response to the nitrogen status of the cell that GlnD senses through the glutamine level. Under low glutamine levels, catalyzes the conversion of the PII proteins and UTP to PII-UMP and PPi, while under higher glutamine levels, GlnD hydrolyzes PII-UMP to PII and UMP (deuridylylation). Thus, controls uridylylation state and activity of the PII proteins, and plays an important role in the regulation of nitrogen metabolism.</text>
</comment>
<organism evidence="10 11">
    <name type="scientific">Sandarakinorhabdus cyanobacteriorum</name>
    <dbReference type="NCBI Taxonomy" id="1981098"/>
    <lineage>
        <taxon>Bacteria</taxon>
        <taxon>Pseudomonadati</taxon>
        <taxon>Pseudomonadota</taxon>
        <taxon>Alphaproteobacteria</taxon>
        <taxon>Sphingomonadales</taxon>
        <taxon>Sphingosinicellaceae</taxon>
        <taxon>Sandarakinorhabdus</taxon>
    </lineage>
</organism>
<comment type="caution">
    <text evidence="10">The sequence shown here is derived from an EMBL/GenBank/DDBJ whole genome shotgun (WGS) entry which is preliminary data.</text>
</comment>
<dbReference type="SMART" id="SM00471">
    <property type="entry name" value="HDc"/>
    <property type="match status" value="1"/>
</dbReference>
<dbReference type="SUPFAM" id="SSF81301">
    <property type="entry name" value="Nucleotidyltransferase"/>
    <property type="match status" value="1"/>
</dbReference>
<evidence type="ECO:0000256" key="1">
    <source>
        <dbReference type="ARBA" id="ARBA00022679"/>
    </source>
</evidence>
<feature type="region of interest" description="Uridylyltransferase" evidence="7">
    <location>
        <begin position="1"/>
        <end position="370"/>
    </location>
</feature>
<dbReference type="InterPro" id="IPR043519">
    <property type="entry name" value="NT_sf"/>
</dbReference>
<evidence type="ECO:0000259" key="8">
    <source>
        <dbReference type="PROSITE" id="PS51671"/>
    </source>
</evidence>
<feature type="domain" description="ACT" evidence="8">
    <location>
        <begin position="725"/>
        <end position="802"/>
    </location>
</feature>